<evidence type="ECO:0000313" key="3">
    <source>
        <dbReference type="EMBL" id="TWU43605.1"/>
    </source>
</evidence>
<dbReference type="Gene3D" id="2.60.40.1260">
    <property type="entry name" value="Lamin Tail domain"/>
    <property type="match status" value="1"/>
</dbReference>
<dbReference type="InterPro" id="IPR031768">
    <property type="entry name" value="CBM60_xylan-bd"/>
</dbReference>
<dbReference type="OrthoDB" id="9772095at2"/>
<comment type="caution">
    <text evidence="3">The sequence shown here is derived from an EMBL/GenBank/DDBJ whole genome shotgun (WGS) entry which is preliminary data.</text>
</comment>
<dbReference type="Pfam" id="PF16841">
    <property type="entry name" value="CBM60"/>
    <property type="match status" value="2"/>
</dbReference>
<dbReference type="Pfam" id="PF00932">
    <property type="entry name" value="LTD"/>
    <property type="match status" value="2"/>
</dbReference>
<dbReference type="EMBL" id="SJPW01000018">
    <property type="protein sequence ID" value="TWU43605.1"/>
    <property type="molecule type" value="Genomic_DNA"/>
</dbReference>
<evidence type="ECO:0000313" key="4">
    <source>
        <dbReference type="Proteomes" id="UP000318288"/>
    </source>
</evidence>
<dbReference type="Gene3D" id="2.60.60.40">
    <property type="match status" value="2"/>
</dbReference>
<dbReference type="InterPro" id="IPR001322">
    <property type="entry name" value="Lamin_tail_dom"/>
</dbReference>
<sequence>MNRVPFARSNREKSTSSNRKRRSLRWDLTQLEQRIMLAGDCGVAMSQVSECATVQVAPPSVVAAAQASHLVFIDASVDNIEQLAGGVADNHELVLLDANRSGIEQISEVLATRRGVASLHILAHGESGQIQLGNELVDRSTLDRMSNLIVGWTRALTVDADILIYGCETAAGSRGQQFIQRIAELTGGDVAASTNTTGSRLRGADWDLEQHVGAIESSLAFHSTTLNAYQSTLPITIRAAGARGEETMLLQIDGATVATYNNVGGNIAAREYQSFTYNANGIDADRIRVAFTNDLYDPANGIDRNLRVDNITVDGVTYETEAPEVYSTGTWLAADGIVPGFRQKETLHGNGYFQYAGQGEPVDPIDPVDPPDGAFAIINEIHYNPGPDGVVDPDAEFLELYNPGTADYDLSGASFAGFDLVFASGTTLAAGQYAIVAPSASIAQSQWGVTPIAEFAAGGLSGGGETIQLIAADGVTIIDEVSYDDASPWPGGPDGNGPSLELINPTFDNSLAASWGTSTTSPTPGGQNSIYAESAPSDVTGITITPGVPVANQAFTVSATIADAAFATLTYKVMFGADQTVSMTNIGGDVWQAVVPGQEAGTLVRYRIDSDVATAPFEGDTINYLGVVVSPNVPGNTLPLFQFFVDEAEFQELTTTDLRLTNTTIGAVVAYNGEVFENATIRVRGGDHARANFPKQSMKFELPSGYAIDIGPEGSYPIDEFGINADFGDWTVLTPELSWDVFNAETDSFVSSFFTRVHMNGDFHGLFRFQELYDGAYRKATGIDDNELFKAEEGGFGSTAKFDKKNPDDGDYSSINAINQVLTSPPSASKTAWLYENVDVAETVNHMALSALMRHDDQRVQNFYMALDPETNVWSIIEWDVDRTWRLTDDETPGTFTTPEPIRHELLDSMWEVPEFRDMYWRRIQTLVDKYLGNDQLIQRRAEVIEQIGALNGADEFAKWGRSNISTNQFWVDDWQNSIDIRRADFAAETRMPGTASGTANVVINELHYNPLDGQAEFIELYNNSNESIDLSGWTIDGIDLTIGYGTVLLADQYVVFTDNAIQFKSQYGGNIFVGSQYSGGLSGGGETITLLDVNGSVVDQVAYDDAAPWATEPDGGGSSLALVNPNSDNNVATNWVASEQLGGTPGFANDPGSAGGTTTIRIFAAGQTTNEIIQLQIGGAIVATYNIGLSGGSLGDYSSRNFIELSYESPQPVAASDVRINFVNDTYDPANGIDYNVKIDRIEIGALSYETEAASTFSTGTWLPGVGIQPGFLLSEVLHTNGYFQFLA</sequence>
<dbReference type="PANTHER" id="PTHR40050:SF1">
    <property type="entry name" value="INNER SPORE COAT PROTEIN H"/>
    <property type="match status" value="1"/>
</dbReference>
<name>A0A5C6E4K1_9BACT</name>
<dbReference type="PANTHER" id="PTHR40050">
    <property type="entry name" value="INNER SPORE COAT PROTEIN H"/>
    <property type="match status" value="1"/>
</dbReference>
<dbReference type="InterPro" id="IPR036415">
    <property type="entry name" value="Lamin_tail_dom_sf"/>
</dbReference>
<proteinExistence type="predicted"/>
<keyword evidence="3" id="KW-0946">Virion</keyword>
<reference evidence="3 4" key="1">
    <citation type="submission" date="2019-02" db="EMBL/GenBank/DDBJ databases">
        <title>Deep-cultivation of Planctomycetes and their phenomic and genomic characterization uncovers novel biology.</title>
        <authorList>
            <person name="Wiegand S."/>
            <person name="Jogler M."/>
            <person name="Boedeker C."/>
            <person name="Pinto D."/>
            <person name="Vollmers J."/>
            <person name="Rivas-Marin E."/>
            <person name="Kohn T."/>
            <person name="Peeters S.H."/>
            <person name="Heuer A."/>
            <person name="Rast P."/>
            <person name="Oberbeckmann S."/>
            <person name="Bunk B."/>
            <person name="Jeske O."/>
            <person name="Meyerdierks A."/>
            <person name="Storesund J.E."/>
            <person name="Kallscheuer N."/>
            <person name="Luecker S."/>
            <person name="Lage O.M."/>
            <person name="Pohl T."/>
            <person name="Merkel B.J."/>
            <person name="Hornburger P."/>
            <person name="Mueller R.-W."/>
            <person name="Bruemmer F."/>
            <person name="Labrenz M."/>
            <person name="Spormann A.M."/>
            <person name="Op Den Camp H."/>
            <person name="Overmann J."/>
            <person name="Amann R."/>
            <person name="Jetten M.S.M."/>
            <person name="Mascher T."/>
            <person name="Medema M.H."/>
            <person name="Devos D.P."/>
            <person name="Kaster A.-K."/>
            <person name="Ovreas L."/>
            <person name="Rohde M."/>
            <person name="Galperin M.Y."/>
            <person name="Jogler C."/>
        </authorList>
    </citation>
    <scope>NUCLEOTIDE SEQUENCE [LARGE SCALE GENOMIC DNA]</scope>
    <source>
        <strain evidence="3 4">Poly51</strain>
    </source>
</reference>
<dbReference type="Proteomes" id="UP000318288">
    <property type="component" value="Unassembled WGS sequence"/>
</dbReference>
<dbReference type="RefSeq" id="WP_146462607.1">
    <property type="nucleotide sequence ID" value="NZ_SJPW01000018.1"/>
</dbReference>
<keyword evidence="4" id="KW-1185">Reference proteome</keyword>
<keyword evidence="3" id="KW-0167">Capsid protein</keyword>
<dbReference type="Pfam" id="PF14252">
    <property type="entry name" value="DUF4347"/>
    <property type="match status" value="1"/>
</dbReference>
<dbReference type="InterPro" id="IPR014867">
    <property type="entry name" value="Spore_coat_CotH_CotH2/3/7"/>
</dbReference>
<evidence type="ECO:0000256" key="1">
    <source>
        <dbReference type="SAM" id="MobiDB-lite"/>
    </source>
</evidence>
<gene>
    <name evidence="3" type="primary">cotH_3</name>
    <name evidence="3" type="ORF">Poly51_63020</name>
</gene>
<organism evidence="3 4">
    <name type="scientific">Rubripirellula tenax</name>
    <dbReference type="NCBI Taxonomy" id="2528015"/>
    <lineage>
        <taxon>Bacteria</taxon>
        <taxon>Pseudomonadati</taxon>
        <taxon>Planctomycetota</taxon>
        <taxon>Planctomycetia</taxon>
        <taxon>Pirellulales</taxon>
        <taxon>Pirellulaceae</taxon>
        <taxon>Rubripirellula</taxon>
    </lineage>
</organism>
<protein>
    <submittedName>
        <fullName evidence="3">Inner spore coat protein H</fullName>
    </submittedName>
</protein>
<feature type="region of interest" description="Disordered" evidence="1">
    <location>
        <begin position="483"/>
        <end position="502"/>
    </location>
</feature>
<dbReference type="Pfam" id="PF08757">
    <property type="entry name" value="CotH"/>
    <property type="match status" value="1"/>
</dbReference>
<accession>A0A5C6E4K1</accession>
<evidence type="ECO:0000259" key="2">
    <source>
        <dbReference type="PROSITE" id="PS51841"/>
    </source>
</evidence>
<dbReference type="PROSITE" id="PS51841">
    <property type="entry name" value="LTD"/>
    <property type="match status" value="2"/>
</dbReference>
<feature type="region of interest" description="Disordered" evidence="1">
    <location>
        <begin position="1"/>
        <end position="21"/>
    </location>
</feature>
<feature type="domain" description="LTD" evidence="2">
    <location>
        <begin position="371"/>
        <end position="485"/>
    </location>
</feature>
<dbReference type="SUPFAM" id="SSF74853">
    <property type="entry name" value="Lamin A/C globular tail domain"/>
    <property type="match status" value="2"/>
</dbReference>
<feature type="domain" description="LTD" evidence="2">
    <location>
        <begin position="990"/>
        <end position="1106"/>
    </location>
</feature>
<dbReference type="InterPro" id="IPR025592">
    <property type="entry name" value="DUF4347"/>
</dbReference>